<dbReference type="InterPro" id="IPR014757">
    <property type="entry name" value="Tscrpt_reg_IclR_C"/>
</dbReference>
<dbReference type="PANTHER" id="PTHR30136:SF24">
    <property type="entry name" value="HTH-TYPE TRANSCRIPTIONAL REPRESSOR ALLR"/>
    <property type="match status" value="1"/>
</dbReference>
<dbReference type="Pfam" id="PF01614">
    <property type="entry name" value="IclR_C"/>
    <property type="match status" value="1"/>
</dbReference>
<accession>A0ABV1KE62</accession>
<dbReference type="SUPFAM" id="SSF55781">
    <property type="entry name" value="GAF domain-like"/>
    <property type="match status" value="1"/>
</dbReference>
<dbReference type="RefSeq" id="WP_349299818.1">
    <property type="nucleotide sequence ID" value="NZ_JBHSFF010000004.1"/>
</dbReference>
<dbReference type="Gene3D" id="3.30.450.40">
    <property type="match status" value="1"/>
</dbReference>
<evidence type="ECO:0000259" key="1">
    <source>
        <dbReference type="PROSITE" id="PS51078"/>
    </source>
</evidence>
<evidence type="ECO:0000313" key="3">
    <source>
        <dbReference type="Proteomes" id="UP001494902"/>
    </source>
</evidence>
<dbReference type="InterPro" id="IPR050707">
    <property type="entry name" value="HTH_MetabolicPath_Reg"/>
</dbReference>
<dbReference type="EMBL" id="JBEDNQ010000008">
    <property type="protein sequence ID" value="MEQ3552749.1"/>
    <property type="molecule type" value="Genomic_DNA"/>
</dbReference>
<name>A0ABV1KE62_9PSEU</name>
<proteinExistence type="predicted"/>
<sequence>MARPVLERLSETYKDIVHLAIRDGDGDEVLYIDKLTSLRGPETRSRIGYCMPLTRTGIGKALLLGDGAEMWRRLCDADHTGDPDVVDAASQFVAAMRGRLRSGSTTDMEENEPGIRCVAAPVRDGSAAVAAAVSITATRPYMPAAWMRALAPVVREAAAKISSRLGFSSERRAAP</sequence>
<evidence type="ECO:0000313" key="2">
    <source>
        <dbReference type="EMBL" id="MEQ3552749.1"/>
    </source>
</evidence>
<keyword evidence="3" id="KW-1185">Reference proteome</keyword>
<organism evidence="2 3">
    <name type="scientific">Pseudonocardia nematodicida</name>
    <dbReference type="NCBI Taxonomy" id="1206997"/>
    <lineage>
        <taxon>Bacteria</taxon>
        <taxon>Bacillati</taxon>
        <taxon>Actinomycetota</taxon>
        <taxon>Actinomycetes</taxon>
        <taxon>Pseudonocardiales</taxon>
        <taxon>Pseudonocardiaceae</taxon>
        <taxon>Pseudonocardia</taxon>
    </lineage>
</organism>
<dbReference type="PROSITE" id="PS51078">
    <property type="entry name" value="ICLR_ED"/>
    <property type="match status" value="1"/>
</dbReference>
<gene>
    <name evidence="2" type="ORF">WIS52_19960</name>
</gene>
<dbReference type="InterPro" id="IPR029016">
    <property type="entry name" value="GAF-like_dom_sf"/>
</dbReference>
<comment type="caution">
    <text evidence="2">The sequence shown here is derived from an EMBL/GenBank/DDBJ whole genome shotgun (WGS) entry which is preliminary data.</text>
</comment>
<feature type="domain" description="IclR-ED" evidence="1">
    <location>
        <begin position="1"/>
        <end position="167"/>
    </location>
</feature>
<protein>
    <submittedName>
        <fullName evidence="2">IclR family transcriptional regulator C-terminal domain-containing protein</fullName>
    </submittedName>
</protein>
<dbReference type="Proteomes" id="UP001494902">
    <property type="component" value="Unassembled WGS sequence"/>
</dbReference>
<reference evidence="2 3" key="1">
    <citation type="submission" date="2024-03" db="EMBL/GenBank/DDBJ databases">
        <title>Draft genome sequence of Pseudonocardia nematodicida JCM 31783.</title>
        <authorList>
            <person name="Butdee W."/>
            <person name="Duangmal K."/>
        </authorList>
    </citation>
    <scope>NUCLEOTIDE SEQUENCE [LARGE SCALE GENOMIC DNA]</scope>
    <source>
        <strain evidence="2 3">JCM 31783</strain>
    </source>
</reference>
<dbReference type="PANTHER" id="PTHR30136">
    <property type="entry name" value="HELIX-TURN-HELIX TRANSCRIPTIONAL REGULATOR, ICLR FAMILY"/>
    <property type="match status" value="1"/>
</dbReference>